<dbReference type="Proteomes" id="UP001153620">
    <property type="component" value="Chromosome 4"/>
</dbReference>
<name>A0A9N9S7Q8_9DIPT</name>
<proteinExistence type="predicted"/>
<reference evidence="1" key="1">
    <citation type="submission" date="2022-01" db="EMBL/GenBank/DDBJ databases">
        <authorList>
            <person name="King R."/>
        </authorList>
    </citation>
    <scope>NUCLEOTIDE SEQUENCE</scope>
</reference>
<evidence type="ECO:0000313" key="2">
    <source>
        <dbReference type="Proteomes" id="UP001153620"/>
    </source>
</evidence>
<accession>A0A9N9S7Q8</accession>
<evidence type="ECO:0000313" key="1">
    <source>
        <dbReference type="EMBL" id="CAG9810298.1"/>
    </source>
</evidence>
<sequence>MVGIFELVPNIEVRILELVLNIEVRILELGLKVEVRILEHVLKVEFRILELVLNIKVRILELVLKIEEPIMDLNGIFQFYPSAITNKPEECSIFVNKYKNISSTNQAFVKDLIAGNAESDFLPLIIKLKFSAILQANESLVGDDESLLTDLIAGADYAANCVVKFILNIE</sequence>
<gene>
    <name evidence="1" type="ORF">CHIRRI_LOCUS13115</name>
</gene>
<reference evidence="1" key="2">
    <citation type="submission" date="2022-10" db="EMBL/GenBank/DDBJ databases">
        <authorList>
            <consortium name="ENA_rothamsted_submissions"/>
            <consortium name="culmorum"/>
            <person name="King R."/>
        </authorList>
    </citation>
    <scope>NUCLEOTIDE SEQUENCE</scope>
</reference>
<dbReference type="AlphaFoldDB" id="A0A9N9S7Q8"/>
<dbReference type="EMBL" id="OU895880">
    <property type="protein sequence ID" value="CAG9810298.1"/>
    <property type="molecule type" value="Genomic_DNA"/>
</dbReference>
<protein>
    <submittedName>
        <fullName evidence="1">Uncharacterized protein</fullName>
    </submittedName>
</protein>
<keyword evidence="2" id="KW-1185">Reference proteome</keyword>
<organism evidence="1 2">
    <name type="scientific">Chironomus riparius</name>
    <dbReference type="NCBI Taxonomy" id="315576"/>
    <lineage>
        <taxon>Eukaryota</taxon>
        <taxon>Metazoa</taxon>
        <taxon>Ecdysozoa</taxon>
        <taxon>Arthropoda</taxon>
        <taxon>Hexapoda</taxon>
        <taxon>Insecta</taxon>
        <taxon>Pterygota</taxon>
        <taxon>Neoptera</taxon>
        <taxon>Endopterygota</taxon>
        <taxon>Diptera</taxon>
        <taxon>Nematocera</taxon>
        <taxon>Chironomoidea</taxon>
        <taxon>Chironomidae</taxon>
        <taxon>Chironominae</taxon>
        <taxon>Chironomus</taxon>
    </lineage>
</organism>